<proteinExistence type="predicted"/>
<evidence type="ECO:0000256" key="1">
    <source>
        <dbReference type="SAM" id="Phobius"/>
    </source>
</evidence>
<sequence length="114" mass="12417">MLALLASFPIQSLFTQIWCHAGLTRFWLANALVMLVPLGMLAWPSSWPCLVSAATVLIFSLWANAQECAPYAGGGASMAYVVVFLFGWPMALIGGMVIGYVTVIQPRQQKIEKP</sequence>
<evidence type="ECO:0000313" key="2">
    <source>
        <dbReference type="EMBL" id="PII36030.1"/>
    </source>
</evidence>
<dbReference type="AlphaFoldDB" id="A0A2G7T820"/>
<name>A0A2G7T820_9FLAO</name>
<keyword evidence="1" id="KW-1133">Transmembrane helix</keyword>
<dbReference type="EMBL" id="PEKC01000027">
    <property type="protein sequence ID" value="PII36030.1"/>
    <property type="molecule type" value="Genomic_DNA"/>
</dbReference>
<gene>
    <name evidence="2" type="ORF">CTI11_09785</name>
</gene>
<organism evidence="2">
    <name type="scientific">Chryseobacterium sp. B5</name>
    <dbReference type="NCBI Taxonomy" id="2050562"/>
    <lineage>
        <taxon>Bacteria</taxon>
        <taxon>Pseudomonadati</taxon>
        <taxon>Bacteroidota</taxon>
        <taxon>Flavobacteriia</taxon>
        <taxon>Flavobacteriales</taxon>
        <taxon>Weeksellaceae</taxon>
        <taxon>Chryseobacterium group</taxon>
        <taxon>Chryseobacterium</taxon>
    </lineage>
</organism>
<feature type="transmembrane region" description="Helical" evidence="1">
    <location>
        <begin position="25"/>
        <end position="42"/>
    </location>
</feature>
<protein>
    <submittedName>
        <fullName evidence="2">Uncharacterized protein</fullName>
    </submittedName>
</protein>
<keyword evidence="1" id="KW-0812">Transmembrane</keyword>
<feature type="transmembrane region" description="Helical" evidence="1">
    <location>
        <begin position="77"/>
        <end position="103"/>
    </location>
</feature>
<reference evidence="2" key="1">
    <citation type="submission" date="2017-10" db="EMBL/GenBank/DDBJ databases">
        <title>Chryseobacterium sp. B5 is a hydrocarbonoclastic and plant growth promoting bacterium.</title>
        <authorList>
            <person name="Thijs S."/>
            <person name="Gkorezis P."/>
            <person name="Van Hamme J."/>
        </authorList>
    </citation>
    <scope>NUCLEOTIDE SEQUENCE</scope>
    <source>
        <strain evidence="2">B5</strain>
    </source>
</reference>
<accession>A0A2G7T820</accession>
<keyword evidence="1" id="KW-0472">Membrane</keyword>
<comment type="caution">
    <text evidence="2">The sequence shown here is derived from an EMBL/GenBank/DDBJ whole genome shotgun (WGS) entry which is preliminary data.</text>
</comment>